<dbReference type="AlphaFoldDB" id="A0A812VIE3"/>
<dbReference type="InterPro" id="IPR051631">
    <property type="entry name" value="Ankyrin-KH/SAM_domain"/>
</dbReference>
<dbReference type="Gene3D" id="3.10.20.90">
    <property type="entry name" value="Phosphatidylinositol 3-kinase Catalytic Subunit, Chain A, domain 1"/>
    <property type="match status" value="1"/>
</dbReference>
<protein>
    <submittedName>
        <fullName evidence="5">Ankrd17 protein</fullName>
    </submittedName>
</protein>
<evidence type="ECO:0000313" key="6">
    <source>
        <dbReference type="Proteomes" id="UP000649617"/>
    </source>
</evidence>
<dbReference type="EMBL" id="CAJNIZ010042686">
    <property type="protein sequence ID" value="CAE7632146.1"/>
    <property type="molecule type" value="Genomic_DNA"/>
</dbReference>
<dbReference type="InterPro" id="IPR000626">
    <property type="entry name" value="Ubiquitin-like_dom"/>
</dbReference>
<dbReference type="GO" id="GO:0005737">
    <property type="term" value="C:cytoplasm"/>
    <property type="evidence" value="ECO:0007669"/>
    <property type="project" value="TreeGrafter"/>
</dbReference>
<dbReference type="PANTHER" id="PTHR23206">
    <property type="entry name" value="MASK PROTEIN"/>
    <property type="match status" value="1"/>
</dbReference>
<dbReference type="SMART" id="SM00248">
    <property type="entry name" value="ANK"/>
    <property type="match status" value="2"/>
</dbReference>
<evidence type="ECO:0000256" key="2">
    <source>
        <dbReference type="ARBA" id="ARBA00023043"/>
    </source>
</evidence>
<comment type="caution">
    <text evidence="5">The sequence shown here is derived from an EMBL/GenBank/DDBJ whole genome shotgun (WGS) entry which is preliminary data.</text>
</comment>
<dbReference type="Gene3D" id="1.25.40.20">
    <property type="entry name" value="Ankyrin repeat-containing domain"/>
    <property type="match status" value="1"/>
</dbReference>
<name>A0A812VIE3_SYMPI</name>
<evidence type="ECO:0000256" key="1">
    <source>
        <dbReference type="ARBA" id="ARBA00022737"/>
    </source>
</evidence>
<sequence>MIHVSKMSGEEFATIGTEEVADVRRLKRLLRNRYSIPLSLQQLLHNGRSLEDDNVLNAPIDLQLVLLPVSTDFQRFESSDELVEACKHGLIEVARMLVDAGADKDHLDDYGRNALCCAALCGHVEVARLLLEAGADLSRQLYDNAAS</sequence>
<feature type="repeat" description="ANK" evidence="3">
    <location>
        <begin position="77"/>
        <end position="109"/>
    </location>
</feature>
<keyword evidence="1" id="KW-0677">Repeat</keyword>
<dbReference type="PANTHER" id="PTHR23206:SF8">
    <property type="entry name" value="ANKYRIN REPEAT AND KH DOMAIN-CONTAINING 1"/>
    <property type="match status" value="1"/>
</dbReference>
<dbReference type="SUPFAM" id="SSF48403">
    <property type="entry name" value="Ankyrin repeat"/>
    <property type="match status" value="1"/>
</dbReference>
<dbReference type="InterPro" id="IPR036770">
    <property type="entry name" value="Ankyrin_rpt-contain_sf"/>
</dbReference>
<feature type="domain" description="Ubiquitin-like" evidence="4">
    <location>
        <begin position="1"/>
        <end position="57"/>
    </location>
</feature>
<keyword evidence="2 3" id="KW-0040">ANK repeat</keyword>
<feature type="repeat" description="ANK" evidence="3">
    <location>
        <begin position="110"/>
        <end position="142"/>
    </location>
</feature>
<organism evidence="5 6">
    <name type="scientific">Symbiodinium pilosum</name>
    <name type="common">Dinoflagellate</name>
    <dbReference type="NCBI Taxonomy" id="2952"/>
    <lineage>
        <taxon>Eukaryota</taxon>
        <taxon>Sar</taxon>
        <taxon>Alveolata</taxon>
        <taxon>Dinophyceae</taxon>
        <taxon>Suessiales</taxon>
        <taxon>Symbiodiniaceae</taxon>
        <taxon>Symbiodinium</taxon>
    </lineage>
</organism>
<dbReference type="GO" id="GO:0045087">
    <property type="term" value="P:innate immune response"/>
    <property type="evidence" value="ECO:0007669"/>
    <property type="project" value="TreeGrafter"/>
</dbReference>
<dbReference type="PROSITE" id="PS50088">
    <property type="entry name" value="ANK_REPEAT"/>
    <property type="match status" value="2"/>
</dbReference>
<gene>
    <name evidence="5" type="primary">Ankrd17</name>
    <name evidence="5" type="ORF">SPIL2461_LOCUS16598</name>
</gene>
<dbReference type="OrthoDB" id="437729at2759"/>
<evidence type="ECO:0000256" key="3">
    <source>
        <dbReference type="PROSITE-ProRule" id="PRU00023"/>
    </source>
</evidence>
<dbReference type="SUPFAM" id="SSF54236">
    <property type="entry name" value="Ubiquitin-like"/>
    <property type="match status" value="1"/>
</dbReference>
<dbReference type="PROSITE" id="PS50297">
    <property type="entry name" value="ANK_REP_REGION"/>
    <property type="match status" value="1"/>
</dbReference>
<evidence type="ECO:0000259" key="4">
    <source>
        <dbReference type="PROSITE" id="PS50053"/>
    </source>
</evidence>
<keyword evidence="6" id="KW-1185">Reference proteome</keyword>
<dbReference type="InterPro" id="IPR002110">
    <property type="entry name" value="Ankyrin_rpt"/>
</dbReference>
<accession>A0A812VIE3</accession>
<dbReference type="PROSITE" id="PS50053">
    <property type="entry name" value="UBIQUITIN_2"/>
    <property type="match status" value="1"/>
</dbReference>
<reference evidence="5" key="1">
    <citation type="submission" date="2021-02" db="EMBL/GenBank/DDBJ databases">
        <authorList>
            <person name="Dougan E. K."/>
            <person name="Rhodes N."/>
            <person name="Thang M."/>
            <person name="Chan C."/>
        </authorList>
    </citation>
    <scope>NUCLEOTIDE SEQUENCE</scope>
</reference>
<proteinExistence type="predicted"/>
<dbReference type="InterPro" id="IPR029071">
    <property type="entry name" value="Ubiquitin-like_domsf"/>
</dbReference>
<dbReference type="Pfam" id="PF12796">
    <property type="entry name" value="Ank_2"/>
    <property type="match status" value="1"/>
</dbReference>
<dbReference type="Proteomes" id="UP000649617">
    <property type="component" value="Unassembled WGS sequence"/>
</dbReference>
<evidence type="ECO:0000313" key="5">
    <source>
        <dbReference type="EMBL" id="CAE7632146.1"/>
    </source>
</evidence>